<organism evidence="2 3">
    <name type="scientific">Piloderma croceum (strain F 1598)</name>
    <dbReference type="NCBI Taxonomy" id="765440"/>
    <lineage>
        <taxon>Eukaryota</taxon>
        <taxon>Fungi</taxon>
        <taxon>Dikarya</taxon>
        <taxon>Basidiomycota</taxon>
        <taxon>Agaricomycotina</taxon>
        <taxon>Agaricomycetes</taxon>
        <taxon>Agaricomycetidae</taxon>
        <taxon>Atheliales</taxon>
        <taxon>Atheliaceae</taxon>
        <taxon>Piloderma</taxon>
    </lineage>
</organism>
<accession>A0A0C3B1F7</accession>
<reference evidence="2 3" key="1">
    <citation type="submission" date="2014-04" db="EMBL/GenBank/DDBJ databases">
        <authorList>
            <consortium name="DOE Joint Genome Institute"/>
            <person name="Kuo A."/>
            <person name="Tarkka M."/>
            <person name="Buscot F."/>
            <person name="Kohler A."/>
            <person name="Nagy L.G."/>
            <person name="Floudas D."/>
            <person name="Copeland A."/>
            <person name="Barry K.W."/>
            <person name="Cichocki N."/>
            <person name="Veneault-Fourrey C."/>
            <person name="LaButti K."/>
            <person name="Lindquist E.A."/>
            <person name="Lipzen A."/>
            <person name="Lundell T."/>
            <person name="Morin E."/>
            <person name="Murat C."/>
            <person name="Sun H."/>
            <person name="Tunlid A."/>
            <person name="Henrissat B."/>
            <person name="Grigoriev I.V."/>
            <person name="Hibbett D.S."/>
            <person name="Martin F."/>
            <person name="Nordberg H.P."/>
            <person name="Cantor M.N."/>
            <person name="Hua S.X."/>
        </authorList>
    </citation>
    <scope>NUCLEOTIDE SEQUENCE [LARGE SCALE GENOMIC DNA]</scope>
    <source>
        <strain evidence="2 3">F 1598</strain>
    </source>
</reference>
<keyword evidence="3" id="KW-1185">Reference proteome</keyword>
<dbReference type="EMBL" id="KN833006">
    <property type="protein sequence ID" value="KIM80048.1"/>
    <property type="molecule type" value="Genomic_DNA"/>
</dbReference>
<dbReference type="HOGENOM" id="CLU_715935_0_0_1"/>
<protein>
    <submittedName>
        <fullName evidence="2">Uncharacterized protein</fullName>
    </submittedName>
</protein>
<feature type="compositionally biased region" description="Polar residues" evidence="1">
    <location>
        <begin position="288"/>
        <end position="297"/>
    </location>
</feature>
<dbReference type="InParanoid" id="A0A0C3B1F7"/>
<dbReference type="AlphaFoldDB" id="A0A0C3B1F7"/>
<evidence type="ECO:0000256" key="1">
    <source>
        <dbReference type="SAM" id="MobiDB-lite"/>
    </source>
</evidence>
<feature type="region of interest" description="Disordered" evidence="1">
    <location>
        <begin position="276"/>
        <end position="299"/>
    </location>
</feature>
<reference evidence="3" key="2">
    <citation type="submission" date="2015-01" db="EMBL/GenBank/DDBJ databases">
        <title>Evolutionary Origins and Diversification of the Mycorrhizal Mutualists.</title>
        <authorList>
            <consortium name="DOE Joint Genome Institute"/>
            <consortium name="Mycorrhizal Genomics Consortium"/>
            <person name="Kohler A."/>
            <person name="Kuo A."/>
            <person name="Nagy L.G."/>
            <person name="Floudas D."/>
            <person name="Copeland A."/>
            <person name="Barry K.W."/>
            <person name="Cichocki N."/>
            <person name="Veneault-Fourrey C."/>
            <person name="LaButti K."/>
            <person name="Lindquist E.A."/>
            <person name="Lipzen A."/>
            <person name="Lundell T."/>
            <person name="Morin E."/>
            <person name="Murat C."/>
            <person name="Riley R."/>
            <person name="Ohm R."/>
            <person name="Sun H."/>
            <person name="Tunlid A."/>
            <person name="Henrissat B."/>
            <person name="Grigoriev I.V."/>
            <person name="Hibbett D.S."/>
            <person name="Martin F."/>
        </authorList>
    </citation>
    <scope>NUCLEOTIDE SEQUENCE [LARGE SCALE GENOMIC DNA]</scope>
    <source>
        <strain evidence="3">F 1598</strain>
    </source>
</reference>
<gene>
    <name evidence="2" type="ORF">PILCRDRAFT_89870</name>
</gene>
<name>A0A0C3B1F7_PILCF</name>
<evidence type="ECO:0000313" key="3">
    <source>
        <dbReference type="Proteomes" id="UP000054166"/>
    </source>
</evidence>
<dbReference type="Proteomes" id="UP000054166">
    <property type="component" value="Unassembled WGS sequence"/>
</dbReference>
<evidence type="ECO:0000313" key="2">
    <source>
        <dbReference type="EMBL" id="KIM80048.1"/>
    </source>
</evidence>
<proteinExistence type="predicted"/>
<sequence length="386" mass="43295">MARLGQQSILRHNDSLFIPLKISVQLRPHHCLNTKTTSLGRLEEGHRNVGANIDGPQVIYARFPFLSVGWNGGSRVRSLQITVKVYTCAACVSTTVVSVFGMNEGKRNDSFFSLALLEFFAVQVYSMAQKVDILDLESTKQLWHMRWQTIAVSRMQVWAGNYEKFVFVKIGWAIRTIVRRRVEQLIKALADNGTGGAEMPIDGKKLVRRAGNLRRAGVWGRFVFLLADSWGMECTRAKTVEPRQDAILKISRKCHEQDVRFPGVNTEAAEAMEWAEPGHGGRPVQMRTDGNSSTPWHTSRARNAKGSVYLSCMSLFFGANIVGCSTEDRRNKCEVTSFKMKWLVHHDDTVMARPEATGDSNWWGTPSIYTMLCVSMQTQIAASGDS</sequence>